<sequence>MIKIGTHSGKFHADEALACFFLKSLPEYASATIVRSRDPTVHSTMDVLVDVGGIYDPSTHRYDHHQREFKDTFSQNHSIKLSSAGLVYKHFGEKVIANSLNIDICDARLKTLYLKLYNSFVMPLDAIDNGIESVPEDVLPLYKDSTTLAARIGRLNSNWNEPDNDDERFLKAIDVAGEEFTSQLFYYANAWLPARELVVEALKNRFNVHESGKILCFEVSCPWKEHLLTLEEELNIEDKPFYVLYPDNLHGQWRIQAIPIREGSFLNRCPLPENWRGLRFDDLDKITSIEGGVFVHASGFIGGHKTKDGALQLAILASRMKDNKH</sequence>
<evidence type="ECO:0000313" key="3">
    <source>
        <dbReference type="EMBL" id="RKP20784.1"/>
    </source>
</evidence>
<organism evidence="2 4">
    <name type="scientific">Rozella allomycis (strain CSF55)</name>
    <dbReference type="NCBI Taxonomy" id="988480"/>
    <lineage>
        <taxon>Eukaryota</taxon>
        <taxon>Fungi</taxon>
        <taxon>Fungi incertae sedis</taxon>
        <taxon>Cryptomycota</taxon>
        <taxon>Cryptomycota incertae sedis</taxon>
        <taxon>Rozella</taxon>
    </lineage>
</organism>
<dbReference type="GO" id="GO:1901857">
    <property type="term" value="P:positive regulation of cellular respiration"/>
    <property type="evidence" value="ECO:0007669"/>
    <property type="project" value="EnsemblFungi"/>
</dbReference>
<comment type="similarity">
    <text evidence="1">Belongs to the MYG1 family.</text>
</comment>
<evidence type="ECO:0000313" key="5">
    <source>
        <dbReference type="Proteomes" id="UP000281549"/>
    </source>
</evidence>
<reference evidence="3" key="3">
    <citation type="submission" date="2018-08" db="EMBL/GenBank/DDBJ databases">
        <title>Leveraging single-cell genomics to expand the Fungal Tree of Life.</title>
        <authorList>
            <consortium name="DOE Joint Genome Institute"/>
            <person name="Ahrendt S.R."/>
            <person name="Quandt C.A."/>
            <person name="Ciobanu D."/>
            <person name="Clum A."/>
            <person name="Salamov A."/>
            <person name="Andreopoulos B."/>
            <person name="Cheng J.-F."/>
            <person name="Woyke T."/>
            <person name="Pelin A."/>
            <person name="Henrissat B."/>
            <person name="Reynolds N."/>
            <person name="Benny G.L."/>
            <person name="Smith M.E."/>
            <person name="James T.Y."/>
            <person name="Grigoriev I.V."/>
        </authorList>
    </citation>
    <scope>NUCLEOTIDE SEQUENCE</scope>
    <source>
        <strain evidence="3">CSF55</strain>
    </source>
</reference>
<dbReference type="Proteomes" id="UP000281549">
    <property type="component" value="Unassembled WGS sequence"/>
</dbReference>
<evidence type="ECO:0000313" key="2">
    <source>
        <dbReference type="EMBL" id="EPZ36554.1"/>
    </source>
</evidence>
<dbReference type="Proteomes" id="UP000030755">
    <property type="component" value="Unassembled WGS sequence"/>
</dbReference>
<proteinExistence type="inferred from homology"/>
<keyword evidence="2" id="KW-0378">Hydrolase</keyword>
<evidence type="ECO:0000313" key="4">
    <source>
        <dbReference type="Proteomes" id="UP000030755"/>
    </source>
</evidence>
<dbReference type="GO" id="GO:0005737">
    <property type="term" value="C:cytoplasm"/>
    <property type="evidence" value="ECO:0007669"/>
    <property type="project" value="TreeGrafter"/>
</dbReference>
<dbReference type="EMBL" id="KE560523">
    <property type="protein sequence ID" value="EPZ36554.1"/>
    <property type="molecule type" value="Genomic_DNA"/>
</dbReference>
<dbReference type="STRING" id="988480.A0A075B4R1"/>
<dbReference type="PANTHER" id="PTHR11215:SF1">
    <property type="entry name" value="MYG1 EXONUCLEASE"/>
    <property type="match status" value="1"/>
</dbReference>
<evidence type="ECO:0000256" key="1">
    <source>
        <dbReference type="ARBA" id="ARBA00010105"/>
    </source>
</evidence>
<name>A0A075B4R1_ROZAC</name>
<gene>
    <name evidence="2" type="ORF">O9G_001538</name>
    <name evidence="3" type="ORF">ROZALSC1DRAFT_27759</name>
</gene>
<dbReference type="HOGENOM" id="CLU_051576_0_0_1"/>
<protein>
    <submittedName>
        <fullName evidence="3">GAMM1 protein</fullName>
    </submittedName>
    <submittedName>
        <fullName evidence="2">Metal-dependent protein hydrolase domain-containing protein</fullName>
    </submittedName>
</protein>
<dbReference type="GO" id="GO:0005634">
    <property type="term" value="C:nucleus"/>
    <property type="evidence" value="ECO:0007669"/>
    <property type="project" value="EnsemblFungi"/>
</dbReference>
<dbReference type="OrthoDB" id="10265310at2759"/>
<accession>A0A075B4R1</accession>
<dbReference type="GO" id="GO:0000785">
    <property type="term" value="C:chromatin"/>
    <property type="evidence" value="ECO:0007669"/>
    <property type="project" value="EnsemblFungi"/>
</dbReference>
<dbReference type="Pfam" id="PF03690">
    <property type="entry name" value="MYG1_exonuc"/>
    <property type="match status" value="1"/>
</dbReference>
<dbReference type="GO" id="GO:0016787">
    <property type="term" value="F:hydrolase activity"/>
    <property type="evidence" value="ECO:0007669"/>
    <property type="project" value="UniProtKB-KW"/>
</dbReference>
<dbReference type="AlphaFoldDB" id="A0A075B4R1"/>
<keyword evidence="4" id="KW-1185">Reference proteome</keyword>
<reference evidence="5" key="2">
    <citation type="journal article" date="2018" name="Nat. Microbiol.">
        <title>Leveraging single-cell genomics to expand the fungal tree of life.</title>
        <authorList>
            <person name="Ahrendt S.R."/>
            <person name="Quandt C.A."/>
            <person name="Ciobanu D."/>
            <person name="Clum A."/>
            <person name="Salamov A."/>
            <person name="Andreopoulos B."/>
            <person name="Cheng J.F."/>
            <person name="Woyke T."/>
            <person name="Pelin A."/>
            <person name="Henrissat B."/>
            <person name="Reynolds N.K."/>
            <person name="Benny G.L."/>
            <person name="Smith M.E."/>
            <person name="James T.Y."/>
            <person name="Grigoriev I.V."/>
        </authorList>
    </citation>
    <scope>NUCLEOTIDE SEQUENCE [LARGE SCALE GENOMIC DNA]</scope>
    <source>
        <strain evidence="5">CSF55</strain>
    </source>
</reference>
<dbReference type="EMBL" id="ML005022">
    <property type="protein sequence ID" value="RKP20784.1"/>
    <property type="molecule type" value="Genomic_DNA"/>
</dbReference>
<reference evidence="2 4" key="1">
    <citation type="journal article" date="2013" name="Curr. Biol.">
        <title>Shared signatures of parasitism and phylogenomics unite Cryptomycota and microsporidia.</title>
        <authorList>
            <person name="James T.Y."/>
            <person name="Pelin A."/>
            <person name="Bonen L."/>
            <person name="Ahrendt S."/>
            <person name="Sain D."/>
            <person name="Corradi N."/>
            <person name="Stajich J.E."/>
        </authorList>
    </citation>
    <scope>NUCLEOTIDE SEQUENCE [LARGE SCALE GENOMIC DNA]</scope>
    <source>
        <strain evidence="2">CSF55</strain>
        <strain evidence="2">CSF55</strain>
    </source>
</reference>
<dbReference type="OMA" id="FHCDEVV"/>
<dbReference type="InterPro" id="IPR003226">
    <property type="entry name" value="MYG1_exonuclease"/>
</dbReference>
<dbReference type="PANTHER" id="PTHR11215">
    <property type="entry name" value="METAL DEPENDENT HYDROLASE - RELATED"/>
    <property type="match status" value="1"/>
</dbReference>